<keyword evidence="10" id="KW-1185">Reference proteome</keyword>
<dbReference type="EMBL" id="PKPP01009258">
    <property type="protein sequence ID" value="PWA48685.1"/>
    <property type="molecule type" value="Genomic_DNA"/>
</dbReference>
<dbReference type="GO" id="GO:0005778">
    <property type="term" value="C:peroxisomal membrane"/>
    <property type="evidence" value="ECO:0007669"/>
    <property type="project" value="TreeGrafter"/>
</dbReference>
<dbReference type="InterPro" id="IPR028061">
    <property type="entry name" value="Fis1_TPR_C"/>
</dbReference>
<dbReference type="SUPFAM" id="SSF48452">
    <property type="entry name" value="TPR-like"/>
    <property type="match status" value="1"/>
</dbReference>
<dbReference type="InterPro" id="IPR028058">
    <property type="entry name" value="Fis1_TPR_N"/>
</dbReference>
<gene>
    <name evidence="9" type="ORF">CTI12_AA488510</name>
</gene>
<dbReference type="InterPro" id="IPR016543">
    <property type="entry name" value="Fis1"/>
</dbReference>
<dbReference type="Pfam" id="PF14853">
    <property type="entry name" value="Fis1_TPR_C"/>
    <property type="match status" value="1"/>
</dbReference>
<evidence type="ECO:0000313" key="10">
    <source>
        <dbReference type="Proteomes" id="UP000245207"/>
    </source>
</evidence>
<dbReference type="PANTHER" id="PTHR13247">
    <property type="entry name" value="TETRATRICOPEPTIDE REPEAT PROTEIN 11 TPR REPEAT PROTEIN 11"/>
    <property type="match status" value="1"/>
</dbReference>
<evidence type="ECO:0000256" key="6">
    <source>
        <dbReference type="ARBA" id="ARBA00023128"/>
    </source>
</evidence>
<dbReference type="Proteomes" id="UP000245207">
    <property type="component" value="Unassembled WGS sequence"/>
</dbReference>
<dbReference type="Pfam" id="PF14852">
    <property type="entry name" value="Fis1_TPR_N"/>
    <property type="match status" value="1"/>
</dbReference>
<comment type="caution">
    <text evidence="9">The sequence shown here is derived from an EMBL/GenBank/DDBJ whole genome shotgun (WGS) entry which is preliminary data.</text>
</comment>
<dbReference type="GO" id="GO:0016559">
    <property type="term" value="P:peroxisome fission"/>
    <property type="evidence" value="ECO:0007669"/>
    <property type="project" value="TreeGrafter"/>
</dbReference>
<evidence type="ECO:0000256" key="5">
    <source>
        <dbReference type="ARBA" id="ARBA00022989"/>
    </source>
</evidence>
<protein>
    <submittedName>
        <fullName evidence="9">Mitochondrial fission 1 protein A</fullName>
    </submittedName>
</protein>
<keyword evidence="7 8" id="KW-0472">Membrane</keyword>
<organism evidence="9 10">
    <name type="scientific">Artemisia annua</name>
    <name type="common">Sweet wormwood</name>
    <dbReference type="NCBI Taxonomy" id="35608"/>
    <lineage>
        <taxon>Eukaryota</taxon>
        <taxon>Viridiplantae</taxon>
        <taxon>Streptophyta</taxon>
        <taxon>Embryophyta</taxon>
        <taxon>Tracheophyta</taxon>
        <taxon>Spermatophyta</taxon>
        <taxon>Magnoliopsida</taxon>
        <taxon>eudicotyledons</taxon>
        <taxon>Gunneridae</taxon>
        <taxon>Pentapetalae</taxon>
        <taxon>asterids</taxon>
        <taxon>campanulids</taxon>
        <taxon>Asterales</taxon>
        <taxon>Asteraceae</taxon>
        <taxon>Asteroideae</taxon>
        <taxon>Anthemideae</taxon>
        <taxon>Artemisiinae</taxon>
        <taxon>Artemisia</taxon>
    </lineage>
</organism>
<evidence type="ECO:0000256" key="7">
    <source>
        <dbReference type="ARBA" id="ARBA00023136"/>
    </source>
</evidence>
<dbReference type="STRING" id="35608.A0A2U1LI64"/>
<reference evidence="9 10" key="1">
    <citation type="journal article" date="2018" name="Mol. Plant">
        <title>The genome of Artemisia annua provides insight into the evolution of Asteraceae family and artemisinin biosynthesis.</title>
        <authorList>
            <person name="Shen Q."/>
            <person name="Zhang L."/>
            <person name="Liao Z."/>
            <person name="Wang S."/>
            <person name="Yan T."/>
            <person name="Shi P."/>
            <person name="Liu M."/>
            <person name="Fu X."/>
            <person name="Pan Q."/>
            <person name="Wang Y."/>
            <person name="Lv Z."/>
            <person name="Lu X."/>
            <person name="Zhang F."/>
            <person name="Jiang W."/>
            <person name="Ma Y."/>
            <person name="Chen M."/>
            <person name="Hao X."/>
            <person name="Li L."/>
            <person name="Tang Y."/>
            <person name="Lv G."/>
            <person name="Zhou Y."/>
            <person name="Sun X."/>
            <person name="Brodelius P.E."/>
            <person name="Rose J.K.C."/>
            <person name="Tang K."/>
        </authorList>
    </citation>
    <scope>NUCLEOTIDE SEQUENCE [LARGE SCALE GENOMIC DNA]</scope>
    <source>
        <strain evidence="10">cv. Huhao1</strain>
        <tissue evidence="9">Leaf</tissue>
    </source>
</reference>
<dbReference type="OrthoDB" id="421154at2759"/>
<dbReference type="GO" id="GO:0005741">
    <property type="term" value="C:mitochondrial outer membrane"/>
    <property type="evidence" value="ECO:0007669"/>
    <property type="project" value="UniProtKB-SubCell"/>
</dbReference>
<evidence type="ECO:0000313" key="9">
    <source>
        <dbReference type="EMBL" id="PWA48685.1"/>
    </source>
</evidence>
<evidence type="ECO:0000256" key="2">
    <source>
        <dbReference type="ARBA" id="ARBA00008937"/>
    </source>
</evidence>
<dbReference type="PANTHER" id="PTHR13247:SF0">
    <property type="entry name" value="MITOCHONDRIAL FISSION 1 PROTEIN"/>
    <property type="match status" value="1"/>
</dbReference>
<dbReference type="GO" id="GO:0000422">
    <property type="term" value="P:autophagy of mitochondrion"/>
    <property type="evidence" value="ECO:0007669"/>
    <property type="project" value="TreeGrafter"/>
</dbReference>
<keyword evidence="6" id="KW-0496">Mitochondrion</keyword>
<keyword evidence="3 8" id="KW-0812">Transmembrane</keyword>
<keyword evidence="5 8" id="KW-1133">Transmembrane helix</keyword>
<dbReference type="Gene3D" id="1.25.40.10">
    <property type="entry name" value="Tetratricopeptide repeat domain"/>
    <property type="match status" value="1"/>
</dbReference>
<evidence type="ECO:0000256" key="1">
    <source>
        <dbReference type="ARBA" id="ARBA00004572"/>
    </source>
</evidence>
<proteinExistence type="inferred from homology"/>
<accession>A0A2U1LI64</accession>
<keyword evidence="4" id="KW-1000">Mitochondrion outer membrane</keyword>
<dbReference type="AlphaFoldDB" id="A0A2U1LI64"/>
<evidence type="ECO:0000256" key="4">
    <source>
        <dbReference type="ARBA" id="ARBA00022787"/>
    </source>
</evidence>
<sequence>MEEINVIQGRLGPTIKGFDYFPWTDSETVLLWDCKFACCSSEEQKDAIRYPYSWVLVHSRQPDDIYRGVTMLKDSIETTSNPTQKKKEMYLRAVGLYRCQRYTKSAELVDMCLEIKPDCWKSLFLKEAIAYRRKKTEPKTKCILVDSAATPVEFVTGILTATTSRSSYPTWGIENVPNWMRPVTLKKSIQHTIEIDASSLWVVAASAAVGFVFAAVFFRSK</sequence>
<comment type="subcellular location">
    <subcellularLocation>
        <location evidence="1">Mitochondrion outer membrane</location>
        <topology evidence="1">Single-pass membrane protein</topology>
    </subcellularLocation>
</comment>
<feature type="transmembrane region" description="Helical" evidence="8">
    <location>
        <begin position="200"/>
        <end position="218"/>
    </location>
</feature>
<evidence type="ECO:0000256" key="8">
    <source>
        <dbReference type="SAM" id="Phobius"/>
    </source>
</evidence>
<name>A0A2U1LI64_ARTAN</name>
<dbReference type="GO" id="GO:0000266">
    <property type="term" value="P:mitochondrial fission"/>
    <property type="evidence" value="ECO:0007669"/>
    <property type="project" value="InterPro"/>
</dbReference>
<comment type="similarity">
    <text evidence="2">Belongs to the FIS1 family.</text>
</comment>
<evidence type="ECO:0000256" key="3">
    <source>
        <dbReference type="ARBA" id="ARBA00022692"/>
    </source>
</evidence>
<dbReference type="InterPro" id="IPR011990">
    <property type="entry name" value="TPR-like_helical_dom_sf"/>
</dbReference>